<gene>
    <name evidence="11" type="ORF">BE15_31800</name>
</gene>
<organism evidence="11 12">
    <name type="scientific">Sorangium cellulosum</name>
    <name type="common">Polyangium cellulosum</name>
    <dbReference type="NCBI Taxonomy" id="56"/>
    <lineage>
        <taxon>Bacteria</taxon>
        <taxon>Pseudomonadati</taxon>
        <taxon>Myxococcota</taxon>
        <taxon>Polyangia</taxon>
        <taxon>Polyangiales</taxon>
        <taxon>Polyangiaceae</taxon>
        <taxon>Sorangium</taxon>
    </lineage>
</organism>
<evidence type="ECO:0000256" key="2">
    <source>
        <dbReference type="ARBA" id="ARBA00022670"/>
    </source>
</evidence>
<evidence type="ECO:0000313" key="11">
    <source>
        <dbReference type="EMBL" id="KYF61829.1"/>
    </source>
</evidence>
<evidence type="ECO:0000256" key="4">
    <source>
        <dbReference type="ARBA" id="ARBA00022833"/>
    </source>
</evidence>
<dbReference type="PANTHER" id="PTHR43690">
    <property type="entry name" value="NARDILYSIN"/>
    <property type="match status" value="1"/>
</dbReference>
<keyword evidence="3" id="KW-0378">Hydrolase</keyword>
<evidence type="ECO:0000313" key="12">
    <source>
        <dbReference type="Proteomes" id="UP000075260"/>
    </source>
</evidence>
<feature type="coiled-coil region" evidence="6">
    <location>
        <begin position="394"/>
        <end position="428"/>
    </location>
</feature>
<keyword evidence="6" id="KW-0175">Coiled coil</keyword>
<dbReference type="GO" id="GO:0006508">
    <property type="term" value="P:proteolysis"/>
    <property type="evidence" value="ECO:0007669"/>
    <property type="project" value="UniProtKB-KW"/>
</dbReference>
<proteinExistence type="inferred from homology"/>
<evidence type="ECO:0000256" key="8">
    <source>
        <dbReference type="SAM" id="SignalP"/>
    </source>
</evidence>
<feature type="domain" description="Peptidase M16 N-terminal" evidence="9">
    <location>
        <begin position="91"/>
        <end position="214"/>
    </location>
</feature>
<keyword evidence="2" id="KW-0645">Protease</keyword>
<keyword evidence="8" id="KW-0732">Signal</keyword>
<evidence type="ECO:0000256" key="6">
    <source>
        <dbReference type="SAM" id="Coils"/>
    </source>
</evidence>
<evidence type="ECO:0000256" key="1">
    <source>
        <dbReference type="ARBA" id="ARBA00007261"/>
    </source>
</evidence>
<evidence type="ECO:0000256" key="7">
    <source>
        <dbReference type="SAM" id="MobiDB-lite"/>
    </source>
</evidence>
<dbReference type="InterPro" id="IPR007863">
    <property type="entry name" value="Peptidase_M16_C"/>
</dbReference>
<dbReference type="GO" id="GO:0008237">
    <property type="term" value="F:metallopeptidase activity"/>
    <property type="evidence" value="ECO:0007669"/>
    <property type="project" value="UniProtKB-KW"/>
</dbReference>
<feature type="region of interest" description="Disordered" evidence="7">
    <location>
        <begin position="32"/>
        <end position="71"/>
    </location>
</feature>
<dbReference type="Proteomes" id="UP000075260">
    <property type="component" value="Unassembled WGS sequence"/>
</dbReference>
<feature type="compositionally biased region" description="Low complexity" evidence="7">
    <location>
        <begin position="32"/>
        <end position="69"/>
    </location>
</feature>
<evidence type="ECO:0008006" key="13">
    <source>
        <dbReference type="Google" id="ProtNLM"/>
    </source>
</evidence>
<dbReference type="Gene3D" id="3.30.830.10">
    <property type="entry name" value="Metalloenzyme, LuxS/M16 peptidase-like"/>
    <property type="match status" value="2"/>
</dbReference>
<feature type="signal peptide" evidence="8">
    <location>
        <begin position="1"/>
        <end position="37"/>
    </location>
</feature>
<dbReference type="SUPFAM" id="SSF63411">
    <property type="entry name" value="LuxS/MPP-like metallohydrolase"/>
    <property type="match status" value="2"/>
</dbReference>
<dbReference type="InterPro" id="IPR011249">
    <property type="entry name" value="Metalloenz_LuxS/M16"/>
</dbReference>
<dbReference type="EMBL" id="JEMA01001146">
    <property type="protein sequence ID" value="KYF61829.1"/>
    <property type="molecule type" value="Genomic_DNA"/>
</dbReference>
<dbReference type="Pfam" id="PF05193">
    <property type="entry name" value="Peptidase_M16_C"/>
    <property type="match status" value="1"/>
</dbReference>
<accession>A0A150Q1I9</accession>
<evidence type="ECO:0000259" key="10">
    <source>
        <dbReference type="Pfam" id="PF05193"/>
    </source>
</evidence>
<reference evidence="11 12" key="1">
    <citation type="submission" date="2014-02" db="EMBL/GenBank/DDBJ databases">
        <title>The small core and large imbalanced accessory genome model reveals a collaborative survival strategy of Sorangium cellulosum strains in nature.</title>
        <authorList>
            <person name="Han K."/>
            <person name="Peng R."/>
            <person name="Blom J."/>
            <person name="Li Y.-Z."/>
        </authorList>
    </citation>
    <scope>NUCLEOTIDE SEQUENCE [LARGE SCALE GENOMIC DNA]</scope>
    <source>
        <strain evidence="11 12">So0008-312</strain>
    </source>
</reference>
<dbReference type="OrthoDB" id="9811314at2"/>
<dbReference type="InterPro" id="IPR011765">
    <property type="entry name" value="Pept_M16_N"/>
</dbReference>
<dbReference type="PANTHER" id="PTHR43690:SF35">
    <property type="entry name" value="NON-CATALYTIC MEMBER OF PEPTIDASE SUBFAMILY M16B-RELATED"/>
    <property type="match status" value="1"/>
</dbReference>
<evidence type="ECO:0000259" key="9">
    <source>
        <dbReference type="Pfam" id="PF00675"/>
    </source>
</evidence>
<feature type="domain" description="Peptidase M16 C-terminal" evidence="10">
    <location>
        <begin position="248"/>
        <end position="425"/>
    </location>
</feature>
<keyword evidence="4" id="KW-0862">Zinc</keyword>
<evidence type="ECO:0000256" key="5">
    <source>
        <dbReference type="ARBA" id="ARBA00023049"/>
    </source>
</evidence>
<dbReference type="GO" id="GO:0046872">
    <property type="term" value="F:metal ion binding"/>
    <property type="evidence" value="ECO:0007669"/>
    <property type="project" value="InterPro"/>
</dbReference>
<protein>
    <recommendedName>
        <fullName evidence="13">Peptidase M16</fullName>
    </recommendedName>
</protein>
<comment type="similarity">
    <text evidence="1">Belongs to the peptidase M16 family.</text>
</comment>
<dbReference type="InterPro" id="IPR050626">
    <property type="entry name" value="Peptidase_M16"/>
</dbReference>
<dbReference type="Pfam" id="PF00675">
    <property type="entry name" value="Peptidase_M16"/>
    <property type="match status" value="1"/>
</dbReference>
<dbReference type="AlphaFoldDB" id="A0A150Q1I9"/>
<sequence>MQTHARHAPLPRAARPIVAAVAAALSLSGPAATPAAAQPPAAQPKAAPAAAPQAAPAAAAPKAAPATPAAAPPPHLDVPFTKYALKNGLTVILHEDHALPIVALNLMVKVGSRFEEPGRTGFAHLFEHLMFMGTRRVPTKQFDAWMEAEGGSNNAWTSEDRTAYHESAPAHALRLLLWLEADRFSSLADSMDLAKLNTQRDVVRNERRQTSENEPYGKVDLILPSLMYPKGHPYHHPVIGSHEDLQAATVDDVKAFFRRWYVPNNVSLVVAGDFDPQEARDVIERYFGGIPGQPVPVPTTPAPVKLNGVVRETIEDNVNLPKVVMAWHSPARFAPGDAELDLLATTLEQGKASRLYKALVYDKELAQEVSALQSSGDLGSTFTVEAIARPGVPLEKLEAAIDAELARVRDAKLSREELDRAKNQYETAFVTALESVAGRASLLNRYETWTGQPGFVEQDLKRYRDATAESIQAQAKSTLDPNARVILRVVPKGSDETKKAVTK</sequence>
<comment type="caution">
    <text evidence="11">The sequence shown here is derived from an EMBL/GenBank/DDBJ whole genome shotgun (WGS) entry which is preliminary data.</text>
</comment>
<name>A0A150Q1I9_SORCE</name>
<dbReference type="RefSeq" id="WP_061612909.1">
    <property type="nucleotide sequence ID" value="NZ_JEMA01001146.1"/>
</dbReference>
<evidence type="ECO:0000256" key="3">
    <source>
        <dbReference type="ARBA" id="ARBA00022801"/>
    </source>
</evidence>
<feature type="chain" id="PRO_5007566414" description="Peptidase M16" evidence="8">
    <location>
        <begin position="38"/>
        <end position="503"/>
    </location>
</feature>
<keyword evidence="5" id="KW-0482">Metalloprotease</keyword>